<organism evidence="1 2">
    <name type="scientific">Fusarium decemcellulare</name>
    <dbReference type="NCBI Taxonomy" id="57161"/>
    <lineage>
        <taxon>Eukaryota</taxon>
        <taxon>Fungi</taxon>
        <taxon>Dikarya</taxon>
        <taxon>Ascomycota</taxon>
        <taxon>Pezizomycotina</taxon>
        <taxon>Sordariomycetes</taxon>
        <taxon>Hypocreomycetidae</taxon>
        <taxon>Hypocreales</taxon>
        <taxon>Nectriaceae</taxon>
        <taxon>Fusarium</taxon>
        <taxon>Fusarium decemcellulare species complex</taxon>
    </lineage>
</organism>
<protein>
    <submittedName>
        <fullName evidence="1">Uncharacterized protein</fullName>
    </submittedName>
</protein>
<sequence>MEENQEARHTVEEETSPITLENHALKAELAAKKAELLAASSELAGVNRVLGILNDQNEARLTQVTRERDTAQAERDAAKQTLQDSEARLKVVEQQLKTEESARQEKDAEILELKAKLAEQRTRTREEQGNAKSHLEAFERAKHDNQQLVSTISQLLSNVVDYDGDCETHWSRLIKTMTEALPHTQLGKTMSSEMWSLLPAVVDQPEPAGDSNAHTECLRVFLELSTGKLDNSGLLQRAISAVSACDKIQPGLRRALVEVASLAADQISGKVMVCLPLFMLVHILVRRWPNEPFDEEVFRSKIESRVGAADERDASLFKAVVNDTVLAFCTRDELSEPEGRSSPGFIMMPKLQGMLLVSGRQLRWVSLSQIDLGDYFKPVLHLSDSDLVLNWEKGAVGAVLLKEDRRRGH</sequence>
<accession>A0ACC1S301</accession>
<gene>
    <name evidence="1" type="ORF">NM208_g9050</name>
</gene>
<evidence type="ECO:0000313" key="1">
    <source>
        <dbReference type="EMBL" id="KAJ3531047.1"/>
    </source>
</evidence>
<comment type="caution">
    <text evidence="1">The sequence shown here is derived from an EMBL/GenBank/DDBJ whole genome shotgun (WGS) entry which is preliminary data.</text>
</comment>
<reference evidence="1" key="1">
    <citation type="submission" date="2022-08" db="EMBL/GenBank/DDBJ databases">
        <title>Genome Sequence of Fusarium decemcellulare.</title>
        <authorList>
            <person name="Buettner E."/>
        </authorList>
    </citation>
    <scope>NUCLEOTIDE SEQUENCE</scope>
    <source>
        <strain evidence="1">Babe19</strain>
    </source>
</reference>
<keyword evidence="2" id="KW-1185">Reference proteome</keyword>
<evidence type="ECO:0000313" key="2">
    <source>
        <dbReference type="Proteomes" id="UP001148629"/>
    </source>
</evidence>
<dbReference type="Proteomes" id="UP001148629">
    <property type="component" value="Unassembled WGS sequence"/>
</dbReference>
<dbReference type="EMBL" id="JANRMS010001101">
    <property type="protein sequence ID" value="KAJ3531047.1"/>
    <property type="molecule type" value="Genomic_DNA"/>
</dbReference>
<proteinExistence type="predicted"/>
<name>A0ACC1S301_9HYPO</name>